<sequence length="86" mass="9419">MKATPTTRAAARPAITLRNIGVSPSLTIANGEQQRVAISTKQTLLGNSPEPRRKRLPGSWEDKTEHAQSRATHSKDAIVLGYKTRQ</sequence>
<evidence type="ECO:0000313" key="3">
    <source>
        <dbReference type="Proteomes" id="UP001156905"/>
    </source>
</evidence>
<keyword evidence="3" id="KW-1185">Reference proteome</keyword>
<gene>
    <name evidence="2" type="ORF">GCM10007857_87270</name>
</gene>
<evidence type="ECO:0000313" key="2">
    <source>
        <dbReference type="EMBL" id="GLR92009.1"/>
    </source>
</evidence>
<evidence type="ECO:0000256" key="1">
    <source>
        <dbReference type="SAM" id="MobiDB-lite"/>
    </source>
</evidence>
<comment type="caution">
    <text evidence="2">The sequence shown here is derived from an EMBL/GenBank/DDBJ whole genome shotgun (WGS) entry which is preliminary data.</text>
</comment>
<protein>
    <submittedName>
        <fullName evidence="2">Uncharacterized protein</fullName>
    </submittedName>
</protein>
<organism evidence="2 3">
    <name type="scientific">Bradyrhizobium iriomotense</name>
    <dbReference type="NCBI Taxonomy" id="441950"/>
    <lineage>
        <taxon>Bacteria</taxon>
        <taxon>Pseudomonadati</taxon>
        <taxon>Pseudomonadota</taxon>
        <taxon>Alphaproteobacteria</taxon>
        <taxon>Hyphomicrobiales</taxon>
        <taxon>Nitrobacteraceae</taxon>
        <taxon>Bradyrhizobium</taxon>
    </lineage>
</organism>
<name>A0ABQ6BC53_9BRAD</name>
<accession>A0ABQ6BC53</accession>
<dbReference type="EMBL" id="BSOW01000061">
    <property type="protein sequence ID" value="GLR92009.1"/>
    <property type="molecule type" value="Genomic_DNA"/>
</dbReference>
<proteinExistence type="predicted"/>
<dbReference type="Proteomes" id="UP001156905">
    <property type="component" value="Unassembled WGS sequence"/>
</dbReference>
<reference evidence="3" key="1">
    <citation type="journal article" date="2019" name="Int. J. Syst. Evol. Microbiol.">
        <title>The Global Catalogue of Microorganisms (GCM) 10K type strain sequencing project: providing services to taxonomists for standard genome sequencing and annotation.</title>
        <authorList>
            <consortium name="The Broad Institute Genomics Platform"/>
            <consortium name="The Broad Institute Genome Sequencing Center for Infectious Disease"/>
            <person name="Wu L."/>
            <person name="Ma J."/>
        </authorList>
    </citation>
    <scope>NUCLEOTIDE SEQUENCE [LARGE SCALE GENOMIC DNA]</scope>
    <source>
        <strain evidence="3">NBRC 102520</strain>
    </source>
</reference>
<feature type="region of interest" description="Disordered" evidence="1">
    <location>
        <begin position="40"/>
        <end position="86"/>
    </location>
</feature>
<feature type="compositionally biased region" description="Basic and acidic residues" evidence="1">
    <location>
        <begin position="60"/>
        <end position="76"/>
    </location>
</feature>